<keyword evidence="1" id="KW-0732">Signal</keyword>
<reference evidence="2" key="1">
    <citation type="submission" date="2021-11" db="EMBL/GenBank/DDBJ databases">
        <title>Vibrio ZSDE26 sp. nov. and Vibrio ZSDZ34 sp. nov., isolated from coastal seawater in Qingdao.</title>
        <authorList>
            <person name="Zhang P."/>
        </authorList>
    </citation>
    <scope>NUCLEOTIDE SEQUENCE</scope>
    <source>
        <strain evidence="2">ZSDE26</strain>
    </source>
</reference>
<evidence type="ECO:0000313" key="2">
    <source>
        <dbReference type="EMBL" id="MCK6263192.1"/>
    </source>
</evidence>
<dbReference type="AlphaFoldDB" id="A0A9X1XHN6"/>
<sequence length="239" mass="26003">MHTIRTIFIVIFSSLILAGCVHSNGATTAAIKHPDINYEFLGVPILFQGYGTSVPISNELSLTAAHVASLSYNKVIAYHPQCDIALIQSDNTLDSLSPRGLVFPGESVKAFGMDATGDVITSDGIYHLDLNFVNDKNYAECPASITDAAIQGGMSGGGAYNEKGELVGILTGIADKRDTRLLSGEPLDIERLSIFVPTQFLEPWLNEHMTRYYRENVSVAQSTIPKKTIKTLPEKKQLK</sequence>
<dbReference type="EMBL" id="JAJHVV010000004">
    <property type="protein sequence ID" value="MCK6263192.1"/>
    <property type="molecule type" value="Genomic_DNA"/>
</dbReference>
<evidence type="ECO:0000256" key="1">
    <source>
        <dbReference type="SAM" id="SignalP"/>
    </source>
</evidence>
<dbReference type="GO" id="GO:0006508">
    <property type="term" value="P:proteolysis"/>
    <property type="evidence" value="ECO:0007669"/>
    <property type="project" value="UniProtKB-KW"/>
</dbReference>
<dbReference type="Proteomes" id="UP001139559">
    <property type="component" value="Unassembled WGS sequence"/>
</dbReference>
<keyword evidence="2" id="KW-0378">Hydrolase</keyword>
<gene>
    <name evidence="2" type="ORF">KP803_07875</name>
</gene>
<dbReference type="Gene3D" id="2.40.10.120">
    <property type="match status" value="1"/>
</dbReference>
<feature type="chain" id="PRO_5040921295" evidence="1">
    <location>
        <begin position="19"/>
        <end position="239"/>
    </location>
</feature>
<comment type="caution">
    <text evidence="2">The sequence shown here is derived from an EMBL/GenBank/DDBJ whole genome shotgun (WGS) entry which is preliminary data.</text>
</comment>
<dbReference type="GO" id="GO:0008233">
    <property type="term" value="F:peptidase activity"/>
    <property type="evidence" value="ECO:0007669"/>
    <property type="project" value="UniProtKB-KW"/>
</dbReference>
<keyword evidence="2" id="KW-0645">Protease</keyword>
<feature type="signal peptide" evidence="1">
    <location>
        <begin position="1"/>
        <end position="18"/>
    </location>
</feature>
<name>A0A9X1XHN6_9VIBR</name>
<proteinExistence type="predicted"/>
<protein>
    <submittedName>
        <fullName evidence="2">Serine protease</fullName>
    </submittedName>
</protein>
<keyword evidence="3" id="KW-1185">Reference proteome</keyword>
<dbReference type="InterPro" id="IPR009003">
    <property type="entry name" value="Peptidase_S1_PA"/>
</dbReference>
<organism evidence="2 3">
    <name type="scientific">Vibrio amylolyticus</name>
    <dbReference type="NCBI Taxonomy" id="2847292"/>
    <lineage>
        <taxon>Bacteria</taxon>
        <taxon>Pseudomonadati</taxon>
        <taxon>Pseudomonadota</taxon>
        <taxon>Gammaproteobacteria</taxon>
        <taxon>Vibrionales</taxon>
        <taxon>Vibrionaceae</taxon>
        <taxon>Vibrio</taxon>
    </lineage>
</organism>
<dbReference type="SUPFAM" id="SSF50494">
    <property type="entry name" value="Trypsin-like serine proteases"/>
    <property type="match status" value="1"/>
</dbReference>
<accession>A0A9X1XHN6</accession>
<evidence type="ECO:0000313" key="3">
    <source>
        <dbReference type="Proteomes" id="UP001139559"/>
    </source>
</evidence>
<dbReference type="Pfam" id="PF13365">
    <property type="entry name" value="Trypsin_2"/>
    <property type="match status" value="1"/>
</dbReference>
<dbReference type="PROSITE" id="PS51257">
    <property type="entry name" value="PROKAR_LIPOPROTEIN"/>
    <property type="match status" value="1"/>
</dbReference>
<dbReference type="RefSeq" id="WP_248008280.1">
    <property type="nucleotide sequence ID" value="NZ_JAJHVV010000004.1"/>
</dbReference>